<sequence>MPYGSATGSGATLAATGLATGHLWLIAIGLVLTLVGALFIRFSFRPDRGPTE</sequence>
<keyword evidence="1" id="KW-0812">Transmembrane</keyword>
<dbReference type="NCBIfam" id="TIGR01167">
    <property type="entry name" value="LPXTG_anchor"/>
    <property type="match status" value="1"/>
</dbReference>
<evidence type="ECO:0000256" key="1">
    <source>
        <dbReference type="SAM" id="Phobius"/>
    </source>
</evidence>
<gene>
    <name evidence="2" type="ORF">KGD84_19425</name>
</gene>
<organism evidence="2 3">
    <name type="scientific">Nocardiopsis changdeensis</name>
    <dbReference type="NCBI Taxonomy" id="2831969"/>
    <lineage>
        <taxon>Bacteria</taxon>
        <taxon>Bacillati</taxon>
        <taxon>Actinomycetota</taxon>
        <taxon>Actinomycetes</taxon>
        <taxon>Streptosporangiales</taxon>
        <taxon>Nocardiopsidaceae</taxon>
        <taxon>Nocardiopsis</taxon>
    </lineage>
</organism>
<protein>
    <submittedName>
        <fullName evidence="2">LPXTG cell wall anchor domain-containing protein</fullName>
    </submittedName>
</protein>
<name>A0ABX8BJR9_9ACTN</name>
<evidence type="ECO:0000313" key="2">
    <source>
        <dbReference type="EMBL" id="QUX20663.1"/>
    </source>
</evidence>
<keyword evidence="3" id="KW-1185">Reference proteome</keyword>
<keyword evidence="1" id="KW-1133">Transmembrane helix</keyword>
<dbReference type="EMBL" id="CP074133">
    <property type="protein sequence ID" value="QUX20663.1"/>
    <property type="molecule type" value="Genomic_DNA"/>
</dbReference>
<dbReference type="Proteomes" id="UP000676079">
    <property type="component" value="Chromosome"/>
</dbReference>
<keyword evidence="1" id="KW-0472">Membrane</keyword>
<reference evidence="2 3" key="1">
    <citation type="submission" date="2021-05" db="EMBL/GenBank/DDBJ databases">
        <title>Direct Submission.</title>
        <authorList>
            <person name="Li K."/>
            <person name="Gao J."/>
        </authorList>
    </citation>
    <scope>NUCLEOTIDE SEQUENCE [LARGE SCALE GENOMIC DNA]</scope>
    <source>
        <strain evidence="2 3">Mg02</strain>
    </source>
</reference>
<evidence type="ECO:0000313" key="3">
    <source>
        <dbReference type="Proteomes" id="UP000676079"/>
    </source>
</evidence>
<dbReference type="RefSeq" id="WP_220561860.1">
    <property type="nucleotide sequence ID" value="NZ_CP074133.1"/>
</dbReference>
<proteinExistence type="predicted"/>
<feature type="transmembrane region" description="Helical" evidence="1">
    <location>
        <begin position="23"/>
        <end position="44"/>
    </location>
</feature>
<accession>A0ABX8BJR9</accession>